<sequence length="114" mass="12250">MGDPRLWTGQTPAEPGWAGRLGVPNLIRVPTNSSLAQLRGSHIPVPHQLRGGRMPVRQPPRSTSAQLRGGHTPARTLVASGWGFWAGRSCVSKFRENDLDPESGSRSSLCGLSD</sequence>
<name>A0ABD1W7C7_9LAMI</name>
<organism evidence="2 3">
    <name type="scientific">Forsythia ovata</name>
    <dbReference type="NCBI Taxonomy" id="205694"/>
    <lineage>
        <taxon>Eukaryota</taxon>
        <taxon>Viridiplantae</taxon>
        <taxon>Streptophyta</taxon>
        <taxon>Embryophyta</taxon>
        <taxon>Tracheophyta</taxon>
        <taxon>Spermatophyta</taxon>
        <taxon>Magnoliopsida</taxon>
        <taxon>eudicotyledons</taxon>
        <taxon>Gunneridae</taxon>
        <taxon>Pentapetalae</taxon>
        <taxon>asterids</taxon>
        <taxon>lamiids</taxon>
        <taxon>Lamiales</taxon>
        <taxon>Oleaceae</taxon>
        <taxon>Forsythieae</taxon>
        <taxon>Forsythia</taxon>
    </lineage>
</organism>
<keyword evidence="3" id="KW-1185">Reference proteome</keyword>
<evidence type="ECO:0000256" key="1">
    <source>
        <dbReference type="SAM" id="MobiDB-lite"/>
    </source>
</evidence>
<dbReference type="AlphaFoldDB" id="A0ABD1W7C7"/>
<accession>A0ABD1W7C7</accession>
<gene>
    <name evidence="2" type="ORF">Fot_14700</name>
</gene>
<comment type="caution">
    <text evidence="2">The sequence shown here is derived from an EMBL/GenBank/DDBJ whole genome shotgun (WGS) entry which is preliminary data.</text>
</comment>
<protein>
    <submittedName>
        <fullName evidence="2">Uncharacterized protein</fullName>
    </submittedName>
</protein>
<reference evidence="3" key="1">
    <citation type="submission" date="2024-07" db="EMBL/GenBank/DDBJ databases">
        <title>Two chromosome-level genome assemblies of Korean endemic species Abeliophyllum distichum and Forsythia ovata (Oleaceae).</title>
        <authorList>
            <person name="Jang H."/>
        </authorList>
    </citation>
    <scope>NUCLEOTIDE SEQUENCE [LARGE SCALE GENOMIC DNA]</scope>
</reference>
<proteinExistence type="predicted"/>
<feature type="region of interest" description="Disordered" evidence="1">
    <location>
        <begin position="44"/>
        <end position="71"/>
    </location>
</feature>
<dbReference type="Proteomes" id="UP001604277">
    <property type="component" value="Unassembled WGS sequence"/>
</dbReference>
<feature type="region of interest" description="Disordered" evidence="1">
    <location>
        <begin position="95"/>
        <end position="114"/>
    </location>
</feature>
<feature type="compositionally biased region" description="Polar residues" evidence="1">
    <location>
        <begin position="104"/>
        <end position="114"/>
    </location>
</feature>
<evidence type="ECO:0000313" key="2">
    <source>
        <dbReference type="EMBL" id="KAL2545467.1"/>
    </source>
</evidence>
<evidence type="ECO:0000313" key="3">
    <source>
        <dbReference type="Proteomes" id="UP001604277"/>
    </source>
</evidence>
<dbReference type="EMBL" id="JBFOLJ010000004">
    <property type="protein sequence ID" value="KAL2545467.1"/>
    <property type="molecule type" value="Genomic_DNA"/>
</dbReference>